<feature type="domain" description="CusB-like beta-barrel" evidence="3">
    <location>
        <begin position="226"/>
        <end position="275"/>
    </location>
</feature>
<evidence type="ECO:0000259" key="4">
    <source>
        <dbReference type="Pfam" id="PF25973"/>
    </source>
</evidence>
<protein>
    <submittedName>
        <fullName evidence="5">Uncharacterized protein</fullName>
    </submittedName>
</protein>
<dbReference type="PANTHER" id="PTHR30469:SF15">
    <property type="entry name" value="HLYD FAMILY OF SECRETION PROTEINS"/>
    <property type="match status" value="1"/>
</dbReference>
<evidence type="ECO:0000256" key="1">
    <source>
        <dbReference type="SAM" id="Coils"/>
    </source>
</evidence>
<dbReference type="Pfam" id="PF25954">
    <property type="entry name" value="Beta-barrel_RND_2"/>
    <property type="match status" value="1"/>
</dbReference>
<feature type="transmembrane region" description="Helical" evidence="2">
    <location>
        <begin position="6"/>
        <end position="23"/>
    </location>
</feature>
<dbReference type="InterPro" id="IPR006143">
    <property type="entry name" value="RND_pump_MFP"/>
</dbReference>
<name>A0A3B1B8V1_9ZZZZ</name>
<dbReference type="InterPro" id="IPR058647">
    <property type="entry name" value="BSH_CzcB-like"/>
</dbReference>
<dbReference type="Gene3D" id="1.10.287.470">
    <property type="entry name" value="Helix hairpin bin"/>
    <property type="match status" value="1"/>
</dbReference>
<dbReference type="GO" id="GO:0015562">
    <property type="term" value="F:efflux transmembrane transporter activity"/>
    <property type="evidence" value="ECO:0007669"/>
    <property type="project" value="TreeGrafter"/>
</dbReference>
<keyword evidence="2" id="KW-1133">Transmembrane helix</keyword>
<evidence type="ECO:0000259" key="3">
    <source>
        <dbReference type="Pfam" id="PF25954"/>
    </source>
</evidence>
<dbReference type="Pfam" id="PF25973">
    <property type="entry name" value="BSH_CzcB"/>
    <property type="match status" value="1"/>
</dbReference>
<keyword evidence="2" id="KW-0812">Transmembrane</keyword>
<evidence type="ECO:0000313" key="5">
    <source>
        <dbReference type="EMBL" id="VAX08424.1"/>
    </source>
</evidence>
<dbReference type="GO" id="GO:1990281">
    <property type="term" value="C:efflux pump complex"/>
    <property type="evidence" value="ECO:0007669"/>
    <property type="project" value="TreeGrafter"/>
</dbReference>
<feature type="coiled-coil region" evidence="1">
    <location>
        <begin position="146"/>
        <end position="180"/>
    </location>
</feature>
<dbReference type="PANTHER" id="PTHR30469">
    <property type="entry name" value="MULTIDRUG RESISTANCE PROTEIN MDTA"/>
    <property type="match status" value="1"/>
</dbReference>
<dbReference type="InterPro" id="IPR058792">
    <property type="entry name" value="Beta-barrel_RND_2"/>
</dbReference>
<evidence type="ECO:0000256" key="2">
    <source>
        <dbReference type="SAM" id="Phobius"/>
    </source>
</evidence>
<dbReference type="AlphaFoldDB" id="A0A3B1B8V1"/>
<sequence>MKNPKIIIILLLIVVVIAGWYLTRKRPLLVEVALVEQQVPIKVFGLGTVEARIASKIGFTVSNAITELNVDAGDRVYEGDILARLNNTEQKARLIRAEAGVLSAEAAIKGADSVINNAKAVVAKRASTNKRQRALYLKGTISEETAEQYKLELDIAKTDLEIARSNLLAAEATLDNARAQLELEKVTFEQHTLKAPYDAIIVARHKEMGSVVKAGEALFTLVDPDTVWVLGHISESRAGLISLGQPVEIRLRSRPHDLFRGTVQRIDIESDRVTEERQVYASCAACMKNFNLGEQAEIYVQTAILDKALLVPENAVDDFDERQMRGTIWVLLDGKLKRQNVIFGHRTLDARLSILEGLPENAMVLTRLPKLLKEGRHAKAKTEKSS</sequence>
<keyword evidence="2" id="KW-0472">Membrane</keyword>
<accession>A0A3B1B8V1</accession>
<dbReference type="SUPFAM" id="SSF111369">
    <property type="entry name" value="HlyD-like secretion proteins"/>
    <property type="match status" value="1"/>
</dbReference>
<dbReference type="NCBIfam" id="TIGR01730">
    <property type="entry name" value="RND_mfp"/>
    <property type="match status" value="1"/>
</dbReference>
<gene>
    <name evidence="5" type="ORF">MNBD_ALPHA03-898</name>
</gene>
<dbReference type="Gene3D" id="2.40.420.20">
    <property type="match status" value="1"/>
</dbReference>
<feature type="domain" description="CzcB-like barrel-sandwich hybrid" evidence="4">
    <location>
        <begin position="60"/>
        <end position="223"/>
    </location>
</feature>
<proteinExistence type="predicted"/>
<dbReference type="Gene3D" id="2.40.30.170">
    <property type="match status" value="1"/>
</dbReference>
<reference evidence="5" key="1">
    <citation type="submission" date="2018-06" db="EMBL/GenBank/DDBJ databases">
        <authorList>
            <person name="Zhirakovskaya E."/>
        </authorList>
    </citation>
    <scope>NUCLEOTIDE SEQUENCE</scope>
</reference>
<dbReference type="Gene3D" id="2.40.50.100">
    <property type="match status" value="1"/>
</dbReference>
<organism evidence="5">
    <name type="scientific">hydrothermal vent metagenome</name>
    <dbReference type="NCBI Taxonomy" id="652676"/>
    <lineage>
        <taxon>unclassified sequences</taxon>
        <taxon>metagenomes</taxon>
        <taxon>ecological metagenomes</taxon>
    </lineage>
</organism>
<keyword evidence="1" id="KW-0175">Coiled coil</keyword>
<dbReference type="EMBL" id="UOFW01000240">
    <property type="protein sequence ID" value="VAX08424.1"/>
    <property type="molecule type" value="Genomic_DNA"/>
</dbReference>